<reference evidence="2" key="1">
    <citation type="journal article" date="2020" name="J Insects Food Feed">
        <title>The yellow mealworm (Tenebrio molitor) genome: a resource for the emerging insects as food and feed industry.</title>
        <authorList>
            <person name="Eriksson T."/>
            <person name="Andere A."/>
            <person name="Kelstrup H."/>
            <person name="Emery V."/>
            <person name="Picard C."/>
        </authorList>
    </citation>
    <scope>NUCLEOTIDE SEQUENCE</scope>
    <source>
        <strain evidence="2">Stoneville</strain>
        <tissue evidence="2">Whole head</tissue>
    </source>
</reference>
<organism evidence="2 3">
    <name type="scientific">Tenebrio molitor</name>
    <name type="common">Yellow mealworm beetle</name>
    <dbReference type="NCBI Taxonomy" id="7067"/>
    <lineage>
        <taxon>Eukaryota</taxon>
        <taxon>Metazoa</taxon>
        <taxon>Ecdysozoa</taxon>
        <taxon>Arthropoda</taxon>
        <taxon>Hexapoda</taxon>
        <taxon>Insecta</taxon>
        <taxon>Pterygota</taxon>
        <taxon>Neoptera</taxon>
        <taxon>Endopterygota</taxon>
        <taxon>Coleoptera</taxon>
        <taxon>Polyphaga</taxon>
        <taxon>Cucujiformia</taxon>
        <taxon>Tenebrionidae</taxon>
        <taxon>Tenebrio</taxon>
    </lineage>
</organism>
<keyword evidence="3" id="KW-1185">Reference proteome</keyword>
<comment type="caution">
    <text evidence="2">The sequence shown here is derived from an EMBL/GenBank/DDBJ whole genome shotgun (WGS) entry which is preliminary data.</text>
</comment>
<feature type="compositionally biased region" description="Basic and acidic residues" evidence="1">
    <location>
        <begin position="61"/>
        <end position="73"/>
    </location>
</feature>
<dbReference type="EMBL" id="JABDTM020012589">
    <property type="protein sequence ID" value="KAH0820226.1"/>
    <property type="molecule type" value="Genomic_DNA"/>
</dbReference>
<evidence type="ECO:0000313" key="3">
    <source>
        <dbReference type="Proteomes" id="UP000719412"/>
    </source>
</evidence>
<evidence type="ECO:0000256" key="1">
    <source>
        <dbReference type="SAM" id="MobiDB-lite"/>
    </source>
</evidence>
<reference evidence="2" key="2">
    <citation type="submission" date="2021-08" db="EMBL/GenBank/DDBJ databases">
        <authorList>
            <person name="Eriksson T."/>
        </authorList>
    </citation>
    <scope>NUCLEOTIDE SEQUENCE</scope>
    <source>
        <strain evidence="2">Stoneville</strain>
        <tissue evidence="2">Whole head</tissue>
    </source>
</reference>
<accession>A0A8J6HUP2</accession>
<name>A0A8J6HUP2_TENMO</name>
<proteinExistence type="predicted"/>
<evidence type="ECO:0000313" key="2">
    <source>
        <dbReference type="EMBL" id="KAH0820226.1"/>
    </source>
</evidence>
<sequence length="117" mass="12930">MCLVIGRLQFGRFAAVEEETPRDQAAQSDLVGRAAAEGPEDADHHHQRQVGPGDEEVPPEVAERRLRSGDRNEALLVGRHQPPTLSGRFGVGPSLRQRLHLLRELPRGGEQSAREED</sequence>
<feature type="region of interest" description="Disordered" evidence="1">
    <location>
        <begin position="18"/>
        <end position="93"/>
    </location>
</feature>
<dbReference type="AlphaFoldDB" id="A0A8J6HUP2"/>
<protein>
    <submittedName>
        <fullName evidence="2">Uncharacterized protein</fullName>
    </submittedName>
</protein>
<gene>
    <name evidence="2" type="ORF">GEV33_002565</name>
</gene>
<dbReference type="Proteomes" id="UP000719412">
    <property type="component" value="Unassembled WGS sequence"/>
</dbReference>